<feature type="region of interest" description="Disordered" evidence="1">
    <location>
        <begin position="104"/>
        <end position="126"/>
    </location>
</feature>
<accession>A0A921B5L5</accession>
<feature type="compositionally biased region" description="Low complexity" evidence="1">
    <location>
        <begin position="41"/>
        <end position="56"/>
    </location>
</feature>
<dbReference type="AlphaFoldDB" id="A0A921B5L5"/>
<dbReference type="EMBL" id="DYYI01000035">
    <property type="protein sequence ID" value="HJE19420.1"/>
    <property type="molecule type" value="Genomic_DNA"/>
</dbReference>
<reference evidence="2" key="2">
    <citation type="submission" date="2021-09" db="EMBL/GenBank/DDBJ databases">
        <authorList>
            <person name="Gilroy R."/>
        </authorList>
    </citation>
    <scope>NUCLEOTIDE SEQUENCE</scope>
    <source>
        <strain evidence="2">6019</strain>
    </source>
</reference>
<gene>
    <name evidence="2" type="ORF">K8V35_03595</name>
</gene>
<organism evidence="2 3">
    <name type="scientific">Aliicoccus persicus</name>
    <dbReference type="NCBI Taxonomy" id="930138"/>
    <lineage>
        <taxon>Bacteria</taxon>
        <taxon>Bacillati</taxon>
        <taxon>Bacillota</taxon>
        <taxon>Bacilli</taxon>
        <taxon>Bacillales</taxon>
        <taxon>Staphylococcaceae</taxon>
        <taxon>Aliicoccus</taxon>
    </lineage>
</organism>
<protein>
    <submittedName>
        <fullName evidence="2">Uncharacterized protein</fullName>
    </submittedName>
</protein>
<feature type="compositionally biased region" description="Basic and acidic residues" evidence="1">
    <location>
        <begin position="26"/>
        <end position="37"/>
    </location>
</feature>
<comment type="caution">
    <text evidence="2">The sequence shown here is derived from an EMBL/GenBank/DDBJ whole genome shotgun (WGS) entry which is preliminary data.</text>
</comment>
<reference evidence="2" key="1">
    <citation type="journal article" date="2021" name="PeerJ">
        <title>Extensive microbial diversity within the chicken gut microbiome revealed by metagenomics and culture.</title>
        <authorList>
            <person name="Gilroy R."/>
            <person name="Ravi A."/>
            <person name="Getino M."/>
            <person name="Pursley I."/>
            <person name="Horton D.L."/>
            <person name="Alikhan N.F."/>
            <person name="Baker D."/>
            <person name="Gharbi K."/>
            <person name="Hall N."/>
            <person name="Watson M."/>
            <person name="Adriaenssens E.M."/>
            <person name="Foster-Nyarko E."/>
            <person name="Jarju S."/>
            <person name="Secka A."/>
            <person name="Antonio M."/>
            <person name="Oren A."/>
            <person name="Chaudhuri R.R."/>
            <person name="La Ragione R."/>
            <person name="Hildebrand F."/>
            <person name="Pallen M.J."/>
        </authorList>
    </citation>
    <scope>NUCLEOTIDE SEQUENCE</scope>
    <source>
        <strain evidence="2">6019</strain>
    </source>
</reference>
<name>A0A921B5L5_9STAP</name>
<evidence type="ECO:0000256" key="1">
    <source>
        <dbReference type="SAM" id="MobiDB-lite"/>
    </source>
</evidence>
<sequence length="247" mass="28203">MEALIPLIIVAAGILVSAFKGNKEEKNAAPRNIDKGKLNNPNRPKTTSSRPTTQRSSNRESDRGGGIFGDLVGELERGFKEFQDEMNKSASDNSDKGMIERRRAQLDDAKQSSRRIAQDTYQRSRQHVEDEVDTIQDTINSRRDTISDVIDVGEVSTSRPERQRTERISIDRSSRNEKVSQRAAELRERNRAERSITRETAEQNRYRLDSDFVRTGEIGSYEFRVDRKTVLDGIIFSEILSKPKSRQ</sequence>
<evidence type="ECO:0000313" key="2">
    <source>
        <dbReference type="EMBL" id="HJE19420.1"/>
    </source>
</evidence>
<proteinExistence type="predicted"/>
<dbReference type="Proteomes" id="UP000763505">
    <property type="component" value="Unassembled WGS sequence"/>
</dbReference>
<evidence type="ECO:0000313" key="3">
    <source>
        <dbReference type="Proteomes" id="UP000763505"/>
    </source>
</evidence>
<feature type="region of interest" description="Disordered" evidence="1">
    <location>
        <begin position="26"/>
        <end position="70"/>
    </location>
</feature>